<evidence type="ECO:0000256" key="15">
    <source>
        <dbReference type="ARBA" id="ARBA00048238"/>
    </source>
</evidence>
<dbReference type="GO" id="GO:0110051">
    <property type="term" value="P:metabolite repair"/>
    <property type="evidence" value="ECO:0007669"/>
    <property type="project" value="TreeGrafter"/>
</dbReference>
<dbReference type="InterPro" id="IPR036652">
    <property type="entry name" value="YjeF_N_dom_sf"/>
</dbReference>
<dbReference type="InterPro" id="IPR004443">
    <property type="entry name" value="YjeF_N_dom"/>
</dbReference>
<evidence type="ECO:0000256" key="19">
    <source>
        <dbReference type="PIRNR" id="PIRNR017184"/>
    </source>
</evidence>
<evidence type="ECO:0000313" key="22">
    <source>
        <dbReference type="EMBL" id="NJB97412.1"/>
    </source>
</evidence>
<dbReference type="AlphaFoldDB" id="A0A7X6BD78"/>
<dbReference type="PROSITE" id="PS51385">
    <property type="entry name" value="YJEF_N"/>
    <property type="match status" value="1"/>
</dbReference>
<keyword evidence="23" id="KW-1185">Reference proteome</keyword>
<feature type="binding site" evidence="18">
    <location>
        <position position="153"/>
    </location>
    <ligand>
        <name>K(+)</name>
        <dbReference type="ChEBI" id="CHEBI:29103"/>
    </ligand>
</feature>
<evidence type="ECO:0000256" key="17">
    <source>
        <dbReference type="HAMAP-Rule" id="MF_01965"/>
    </source>
</evidence>
<reference evidence="22 23" key="1">
    <citation type="submission" date="2020-03" db="EMBL/GenBank/DDBJ databases">
        <title>Genomic Encyclopedia of Type Strains, Phase IV (KMG-IV): sequencing the most valuable type-strain genomes for metagenomic binning, comparative biology and taxonomic classification.</title>
        <authorList>
            <person name="Goeker M."/>
        </authorList>
    </citation>
    <scope>NUCLEOTIDE SEQUENCE [LARGE SCALE GENOMIC DNA]</scope>
    <source>
        <strain evidence="22 23">DSM 7225</strain>
    </source>
</reference>
<comment type="cofactor">
    <cofactor evidence="18 19">
        <name>K(+)</name>
        <dbReference type="ChEBI" id="CHEBI:29103"/>
    </cofactor>
    <text evidence="18 19">Binds 1 potassium ion per subunit.</text>
</comment>
<feature type="binding site" evidence="17">
    <location>
        <position position="411"/>
    </location>
    <ligand>
        <name>(6S)-NADPHX</name>
        <dbReference type="ChEBI" id="CHEBI:64076"/>
    </ligand>
</feature>
<comment type="similarity">
    <text evidence="4 19">In the C-terminal section; belongs to the NnrD/CARKD family.</text>
</comment>
<evidence type="ECO:0000256" key="10">
    <source>
        <dbReference type="ARBA" id="ARBA00023027"/>
    </source>
</evidence>
<evidence type="ECO:0000256" key="16">
    <source>
        <dbReference type="ARBA" id="ARBA00049209"/>
    </source>
</evidence>
<dbReference type="PROSITE" id="PS01049">
    <property type="entry name" value="YJEF_C_1"/>
    <property type="match status" value="1"/>
</dbReference>
<comment type="similarity">
    <text evidence="18">Belongs to the NnrE/AIBP family.</text>
</comment>
<comment type="caution">
    <text evidence="22">The sequence shown here is derived from an EMBL/GenBank/DDBJ whole genome shotgun (WGS) entry which is preliminary data.</text>
</comment>
<accession>A0A7X6BD78</accession>
<dbReference type="Pfam" id="PF03853">
    <property type="entry name" value="YjeF_N"/>
    <property type="match status" value="1"/>
</dbReference>
<protein>
    <recommendedName>
        <fullName evidence="19">Bifunctional NAD(P)H-hydrate repair enzyme</fullName>
    </recommendedName>
    <alternativeName>
        <fullName evidence="19">Nicotinamide nucleotide repair protein</fullName>
    </alternativeName>
    <domain>
        <recommendedName>
            <fullName evidence="19">ADP-dependent (S)-NAD(P)H-hydrate dehydratase</fullName>
            <ecNumber evidence="19">4.2.1.136</ecNumber>
        </recommendedName>
        <alternativeName>
            <fullName evidence="19">ADP-dependent NAD(P)HX dehydratase</fullName>
        </alternativeName>
    </domain>
    <domain>
        <recommendedName>
            <fullName evidence="19">NAD(P)H-hydrate epimerase</fullName>
            <ecNumber evidence="19">5.1.99.6</ecNumber>
        </recommendedName>
    </domain>
</protein>
<keyword evidence="12 17" id="KW-0456">Lyase</keyword>
<feature type="binding site" evidence="17">
    <location>
        <position position="240"/>
    </location>
    <ligand>
        <name>(6S)-NADPHX</name>
        <dbReference type="ChEBI" id="CHEBI:64076"/>
    </ligand>
</feature>
<keyword evidence="10 17" id="KW-0520">NAD</keyword>
<comment type="similarity">
    <text evidence="3 19">In the N-terminal section; belongs to the NnrE/AIBP family.</text>
</comment>
<dbReference type="NCBIfam" id="TIGR00197">
    <property type="entry name" value="yjeF_nterm"/>
    <property type="match status" value="1"/>
</dbReference>
<comment type="subunit">
    <text evidence="17">Homotetramer.</text>
</comment>
<dbReference type="GO" id="GO:0052856">
    <property type="term" value="F:NAD(P)HX epimerase activity"/>
    <property type="evidence" value="ECO:0007669"/>
    <property type="project" value="UniProtKB-UniRule"/>
</dbReference>
<organism evidence="22 23">
    <name type="scientific">Sphingomonas trueperi</name>
    <dbReference type="NCBI Taxonomy" id="53317"/>
    <lineage>
        <taxon>Bacteria</taxon>
        <taxon>Pseudomonadati</taxon>
        <taxon>Pseudomonadota</taxon>
        <taxon>Alphaproteobacteria</taxon>
        <taxon>Sphingomonadales</taxon>
        <taxon>Sphingomonadaceae</taxon>
        <taxon>Sphingomonas</taxon>
    </lineage>
</organism>
<evidence type="ECO:0000259" key="20">
    <source>
        <dbReference type="PROSITE" id="PS51383"/>
    </source>
</evidence>
<feature type="domain" description="YjeF N-terminal" evidence="21">
    <location>
        <begin position="14"/>
        <end position="207"/>
    </location>
</feature>
<evidence type="ECO:0000256" key="2">
    <source>
        <dbReference type="ARBA" id="ARBA00000909"/>
    </source>
</evidence>
<dbReference type="RefSeq" id="WP_125976208.1">
    <property type="nucleotide sequence ID" value="NZ_BAAADY010000013.1"/>
</dbReference>
<dbReference type="GO" id="GO:0016301">
    <property type="term" value="F:kinase activity"/>
    <property type="evidence" value="ECO:0007669"/>
    <property type="project" value="UniProtKB-KW"/>
</dbReference>
<feature type="binding site" evidence="17">
    <location>
        <position position="410"/>
    </location>
    <ligand>
        <name>AMP</name>
        <dbReference type="ChEBI" id="CHEBI:456215"/>
    </ligand>
</feature>
<feature type="binding site" evidence="18">
    <location>
        <position position="117"/>
    </location>
    <ligand>
        <name>K(+)</name>
        <dbReference type="ChEBI" id="CHEBI:29103"/>
    </ligand>
</feature>
<keyword evidence="22" id="KW-0418">Kinase</keyword>
<comment type="function">
    <text evidence="18">Catalyzes the epimerization of the S- and R-forms of NAD(P)HX, a damaged form of NAD(P)H that is a result of enzymatic or heat-dependent hydration. This is a prerequisite for the S-specific NAD(P)H-hydrate dehydratase to allow the repair of both epimers of NAD(P)HX.</text>
</comment>
<comment type="caution">
    <text evidence="18">Lacks conserved residue(s) required for the propagation of feature annotation.</text>
</comment>
<dbReference type="CDD" id="cd01171">
    <property type="entry name" value="YXKO-related"/>
    <property type="match status" value="1"/>
</dbReference>
<dbReference type="GO" id="GO:0046496">
    <property type="term" value="P:nicotinamide nucleotide metabolic process"/>
    <property type="evidence" value="ECO:0007669"/>
    <property type="project" value="UniProtKB-UniRule"/>
</dbReference>
<evidence type="ECO:0000256" key="11">
    <source>
        <dbReference type="ARBA" id="ARBA00023235"/>
    </source>
</evidence>
<dbReference type="GO" id="GO:0005524">
    <property type="term" value="F:ATP binding"/>
    <property type="evidence" value="ECO:0007669"/>
    <property type="project" value="UniProtKB-UniRule"/>
</dbReference>
<keyword evidence="7 17" id="KW-0067">ATP-binding</keyword>
<dbReference type="InterPro" id="IPR017953">
    <property type="entry name" value="Carbohydrate_kinase_pred_CS"/>
</dbReference>
<comment type="catalytic activity">
    <reaction evidence="1 18 19">
        <text>(6R)-NADHX = (6S)-NADHX</text>
        <dbReference type="Rhea" id="RHEA:32215"/>
        <dbReference type="ChEBI" id="CHEBI:64074"/>
        <dbReference type="ChEBI" id="CHEBI:64075"/>
        <dbReference type="EC" id="5.1.99.6"/>
    </reaction>
</comment>
<dbReference type="InterPro" id="IPR030677">
    <property type="entry name" value="Nnr"/>
</dbReference>
<dbReference type="PROSITE" id="PS01050">
    <property type="entry name" value="YJEF_C_2"/>
    <property type="match status" value="1"/>
</dbReference>
<comment type="catalytic activity">
    <reaction evidence="15 17 19">
        <text>(6S)-NADHX + ADP = AMP + phosphate + NADH + H(+)</text>
        <dbReference type="Rhea" id="RHEA:32223"/>
        <dbReference type="ChEBI" id="CHEBI:15378"/>
        <dbReference type="ChEBI" id="CHEBI:43474"/>
        <dbReference type="ChEBI" id="CHEBI:57945"/>
        <dbReference type="ChEBI" id="CHEBI:64074"/>
        <dbReference type="ChEBI" id="CHEBI:456215"/>
        <dbReference type="ChEBI" id="CHEBI:456216"/>
        <dbReference type="EC" id="4.2.1.136"/>
    </reaction>
</comment>
<dbReference type="PANTHER" id="PTHR12592">
    <property type="entry name" value="ATP-DEPENDENT (S)-NAD(P)H-HYDRATE DEHYDRATASE FAMILY MEMBER"/>
    <property type="match status" value="1"/>
</dbReference>
<feature type="binding site" evidence="18">
    <location>
        <position position="150"/>
    </location>
    <ligand>
        <name>(6S)-NADPHX</name>
        <dbReference type="ChEBI" id="CHEBI:64076"/>
    </ligand>
</feature>
<evidence type="ECO:0000256" key="5">
    <source>
        <dbReference type="ARBA" id="ARBA00022723"/>
    </source>
</evidence>
<evidence type="ECO:0000256" key="8">
    <source>
        <dbReference type="ARBA" id="ARBA00022857"/>
    </source>
</evidence>
<comment type="function">
    <text evidence="17">Catalyzes the dehydration of the S-form of NAD(P)HX at the expense of ADP, which is converted to AMP. Together with NAD(P)HX epimerase, which catalyzes the epimerization of the S- and R-forms, the enzyme allows the repair of both epimers of NAD(P)HX, a damaged form of NAD(P)H that is a result of enzymatic or heat-dependent hydration.</text>
</comment>
<keyword evidence="11 18" id="KW-0413">Isomerase</keyword>
<dbReference type="GO" id="GO:0046872">
    <property type="term" value="F:metal ion binding"/>
    <property type="evidence" value="ECO:0007669"/>
    <property type="project" value="UniProtKB-UniRule"/>
</dbReference>
<dbReference type="EC" id="5.1.99.6" evidence="19"/>
<evidence type="ECO:0000256" key="4">
    <source>
        <dbReference type="ARBA" id="ARBA00009524"/>
    </source>
</evidence>
<feature type="binding site" evidence="17">
    <location>
        <position position="299"/>
    </location>
    <ligand>
        <name>(6S)-NADPHX</name>
        <dbReference type="ChEBI" id="CHEBI:64076"/>
    </ligand>
</feature>
<evidence type="ECO:0000256" key="14">
    <source>
        <dbReference type="ARBA" id="ARBA00025153"/>
    </source>
</evidence>
<gene>
    <name evidence="18" type="primary">nnrE</name>
    <name evidence="17" type="synonym">nnrD</name>
    <name evidence="22" type="ORF">GGR89_001724</name>
</gene>
<keyword evidence="6 17" id="KW-0547">Nucleotide-binding</keyword>
<comment type="similarity">
    <text evidence="17">Belongs to the NnrD/CARKD family.</text>
</comment>
<evidence type="ECO:0000256" key="18">
    <source>
        <dbReference type="HAMAP-Rule" id="MF_01966"/>
    </source>
</evidence>
<feature type="binding site" evidence="18">
    <location>
        <position position="61"/>
    </location>
    <ligand>
        <name>K(+)</name>
        <dbReference type="ChEBI" id="CHEBI:29103"/>
    </ligand>
</feature>
<dbReference type="SUPFAM" id="SSF53613">
    <property type="entry name" value="Ribokinase-like"/>
    <property type="match status" value="1"/>
</dbReference>
<keyword evidence="22" id="KW-0808">Transferase</keyword>
<feature type="binding site" evidence="18">
    <location>
        <begin position="121"/>
        <end position="127"/>
    </location>
    <ligand>
        <name>(6S)-NADPHX</name>
        <dbReference type="ChEBI" id="CHEBI:64076"/>
    </ligand>
</feature>
<dbReference type="SUPFAM" id="SSF64153">
    <property type="entry name" value="YjeF N-terminal domain-like"/>
    <property type="match status" value="1"/>
</dbReference>
<dbReference type="InterPro" id="IPR029056">
    <property type="entry name" value="Ribokinase-like"/>
</dbReference>
<name>A0A7X6BD78_9SPHN</name>
<dbReference type="PANTHER" id="PTHR12592:SF0">
    <property type="entry name" value="ATP-DEPENDENT (S)-NAD(P)H-HYDRATE DEHYDRATASE"/>
    <property type="match status" value="1"/>
</dbReference>
<feature type="binding site" evidence="17">
    <location>
        <position position="350"/>
    </location>
    <ligand>
        <name>(6S)-NADPHX</name>
        <dbReference type="ChEBI" id="CHEBI:64076"/>
    </ligand>
</feature>
<comment type="catalytic activity">
    <reaction evidence="2 18 19">
        <text>(6R)-NADPHX = (6S)-NADPHX</text>
        <dbReference type="Rhea" id="RHEA:32227"/>
        <dbReference type="ChEBI" id="CHEBI:64076"/>
        <dbReference type="ChEBI" id="CHEBI:64077"/>
        <dbReference type="EC" id="5.1.99.6"/>
    </reaction>
</comment>
<keyword evidence="8 17" id="KW-0521">NADP</keyword>
<keyword evidence="13" id="KW-0511">Multifunctional enzyme</keyword>
<dbReference type="PROSITE" id="PS51383">
    <property type="entry name" value="YJEF_C_3"/>
    <property type="match status" value="1"/>
</dbReference>
<keyword evidence="5 18" id="KW-0479">Metal-binding</keyword>
<evidence type="ECO:0000256" key="3">
    <source>
        <dbReference type="ARBA" id="ARBA00006001"/>
    </source>
</evidence>
<comment type="cofactor">
    <cofactor evidence="17">
        <name>Mg(2+)</name>
        <dbReference type="ChEBI" id="CHEBI:18420"/>
    </cofactor>
</comment>
<dbReference type="Gene3D" id="3.40.1190.20">
    <property type="match status" value="1"/>
</dbReference>
<dbReference type="Pfam" id="PF01256">
    <property type="entry name" value="Carb_kinase"/>
    <property type="match status" value="1"/>
</dbReference>
<sequence length="466" mass="47217">MIPPGAPILTADAMRTAEEAVFARGVSQDELMERAGAAVAREAVRFAMGRSVLVLAGPGNNGGDAYVVARHLREAGLDVLVAASGAPKQGAAERMHARWKGPTTSLYGAPVRPVVIDGLFGIGVTRSLERSIAAVLSELVRGAEFTLAIDLPSGMDTDSGDELGAPRGVNATVALGALKPAHVLGDGLSRCGHVLLADIGIPVESAWRSVARPQMETPGPRTHKYSRGLVAVVEGAMPGAGRLAARAAMASGAGYVMLAGPDPAGPAPDALVRRTIDDADDLADFLAGDRIDAVVLGPGLGRDRRAEAFLRAGLAVDKPLVLDGDALSLLGTSAAATLAAREAPVWITPHGGEFDRMFAGTGSKIDRTLQAAASGATVVHKGGDTVIAGPDGRVRVLAGASPWLSTAGTGDVLAGLLGAQIGQGGSGVDPAAAAVWLHGRAAQLAGPAFFADQLVAQLPEACSECL</sequence>
<feature type="binding site" evidence="17">
    <location>
        <begin position="381"/>
        <end position="385"/>
    </location>
    <ligand>
        <name>AMP</name>
        <dbReference type="ChEBI" id="CHEBI:456215"/>
    </ligand>
</feature>
<dbReference type="PIRSF" id="PIRSF017184">
    <property type="entry name" value="Nnr"/>
    <property type="match status" value="1"/>
</dbReference>
<dbReference type="Gene3D" id="3.40.50.10260">
    <property type="entry name" value="YjeF N-terminal domain"/>
    <property type="match status" value="1"/>
</dbReference>
<dbReference type="EC" id="4.2.1.136" evidence="19"/>
<dbReference type="HAMAP" id="MF_01966">
    <property type="entry name" value="NADHX_epimerase"/>
    <property type="match status" value="1"/>
</dbReference>
<dbReference type="EMBL" id="JAATJB010000004">
    <property type="protein sequence ID" value="NJB97412.1"/>
    <property type="molecule type" value="Genomic_DNA"/>
</dbReference>
<dbReference type="NCBIfam" id="TIGR00196">
    <property type="entry name" value="yjeF_cterm"/>
    <property type="match status" value="1"/>
</dbReference>
<dbReference type="InterPro" id="IPR000631">
    <property type="entry name" value="CARKD"/>
</dbReference>
<evidence type="ECO:0000256" key="12">
    <source>
        <dbReference type="ARBA" id="ARBA00023239"/>
    </source>
</evidence>
<evidence type="ECO:0000256" key="7">
    <source>
        <dbReference type="ARBA" id="ARBA00022840"/>
    </source>
</evidence>
<evidence type="ECO:0000256" key="6">
    <source>
        <dbReference type="ARBA" id="ARBA00022741"/>
    </source>
</evidence>
<comment type="catalytic activity">
    <reaction evidence="16 17 19">
        <text>(6S)-NADPHX + ADP = AMP + phosphate + NADPH + H(+)</text>
        <dbReference type="Rhea" id="RHEA:32235"/>
        <dbReference type="ChEBI" id="CHEBI:15378"/>
        <dbReference type="ChEBI" id="CHEBI:43474"/>
        <dbReference type="ChEBI" id="CHEBI:57783"/>
        <dbReference type="ChEBI" id="CHEBI:64076"/>
        <dbReference type="ChEBI" id="CHEBI:456215"/>
        <dbReference type="ChEBI" id="CHEBI:456216"/>
        <dbReference type="EC" id="4.2.1.136"/>
    </reaction>
</comment>
<keyword evidence="9 18" id="KW-0630">Potassium</keyword>
<evidence type="ECO:0000313" key="23">
    <source>
        <dbReference type="Proteomes" id="UP000531251"/>
    </source>
</evidence>
<dbReference type="GO" id="GO:0052855">
    <property type="term" value="F:ADP-dependent NAD(P)H-hydrate dehydratase activity"/>
    <property type="evidence" value="ECO:0007669"/>
    <property type="project" value="UniProtKB-UniRule"/>
</dbReference>
<proteinExistence type="inferred from homology"/>
<dbReference type="Proteomes" id="UP000531251">
    <property type="component" value="Unassembled WGS sequence"/>
</dbReference>
<feature type="domain" description="YjeF C-terminal" evidence="20">
    <location>
        <begin position="207"/>
        <end position="465"/>
    </location>
</feature>
<evidence type="ECO:0000259" key="21">
    <source>
        <dbReference type="PROSITE" id="PS51385"/>
    </source>
</evidence>
<evidence type="ECO:0000256" key="1">
    <source>
        <dbReference type="ARBA" id="ARBA00000013"/>
    </source>
</evidence>
<feature type="binding site" evidence="18">
    <location>
        <begin position="60"/>
        <end position="64"/>
    </location>
    <ligand>
        <name>(6S)-NADPHX</name>
        <dbReference type="ChEBI" id="CHEBI:64076"/>
    </ligand>
</feature>
<evidence type="ECO:0000256" key="9">
    <source>
        <dbReference type="ARBA" id="ARBA00022958"/>
    </source>
</evidence>
<evidence type="ECO:0000256" key="13">
    <source>
        <dbReference type="ARBA" id="ARBA00023268"/>
    </source>
</evidence>
<dbReference type="HAMAP" id="MF_01965">
    <property type="entry name" value="NADHX_dehydratase"/>
    <property type="match status" value="1"/>
</dbReference>
<comment type="function">
    <text evidence="14 19">Bifunctional enzyme that catalyzes the epimerization of the S- and R-forms of NAD(P)HX and the dehydration of the S-form of NAD(P)HX at the expense of ADP, which is converted to AMP. This allows the repair of both epimers of NAD(P)HX, a damaged form of NAD(P)H that is a result of enzymatic or heat-dependent hydration.</text>
</comment>